<proteinExistence type="predicted"/>
<dbReference type="GO" id="GO:0030246">
    <property type="term" value="F:carbohydrate binding"/>
    <property type="evidence" value="ECO:0007669"/>
    <property type="project" value="InterPro"/>
</dbReference>
<dbReference type="PANTHER" id="PTHR23303">
    <property type="entry name" value="CARBOXYPEPTIDASE REGULATORY REGION-CONTAINING"/>
    <property type="match status" value="1"/>
</dbReference>
<protein>
    <recommendedName>
        <fullName evidence="6">Carboxypeptidase regulatory-like domain-containing protein</fullName>
    </recommendedName>
</protein>
<feature type="signal peptide" evidence="3">
    <location>
        <begin position="1"/>
        <end position="26"/>
    </location>
</feature>
<accession>A0A1F7RNV1</accession>
<feature type="compositionally biased region" description="Basic residues" evidence="2">
    <location>
        <begin position="191"/>
        <end position="206"/>
    </location>
</feature>
<dbReference type="Gene3D" id="2.60.40.1120">
    <property type="entry name" value="Carboxypeptidase-like, regulatory domain"/>
    <property type="match status" value="3"/>
</dbReference>
<evidence type="ECO:0000256" key="2">
    <source>
        <dbReference type="SAM" id="MobiDB-lite"/>
    </source>
</evidence>
<evidence type="ECO:0000256" key="3">
    <source>
        <dbReference type="SAM" id="SignalP"/>
    </source>
</evidence>
<dbReference type="EMBL" id="MGDB01000009">
    <property type="protein sequence ID" value="OGL43232.1"/>
    <property type="molecule type" value="Genomic_DNA"/>
</dbReference>
<name>A0A1F7RNV1_9BACT</name>
<organism evidence="4 5">
    <name type="scientific">Candidatus Schekmanbacteria bacterium GWA2_38_11</name>
    <dbReference type="NCBI Taxonomy" id="1817876"/>
    <lineage>
        <taxon>Bacteria</taxon>
        <taxon>Candidatus Schekmaniibacteriota</taxon>
    </lineage>
</organism>
<keyword evidence="1 3" id="KW-0732">Signal</keyword>
<dbReference type="AlphaFoldDB" id="A0A1F7RNV1"/>
<evidence type="ECO:0008006" key="6">
    <source>
        <dbReference type="Google" id="ProtNLM"/>
    </source>
</evidence>
<evidence type="ECO:0000256" key="1">
    <source>
        <dbReference type="ARBA" id="ARBA00022729"/>
    </source>
</evidence>
<feature type="region of interest" description="Disordered" evidence="2">
    <location>
        <begin position="189"/>
        <end position="209"/>
    </location>
</feature>
<dbReference type="InterPro" id="IPR013784">
    <property type="entry name" value="Carb-bd-like_fold"/>
</dbReference>
<dbReference type="Proteomes" id="UP000178526">
    <property type="component" value="Unassembled WGS sequence"/>
</dbReference>
<gene>
    <name evidence="4" type="ORF">A2042_06105</name>
</gene>
<evidence type="ECO:0000313" key="5">
    <source>
        <dbReference type="Proteomes" id="UP000178526"/>
    </source>
</evidence>
<reference evidence="4 5" key="1">
    <citation type="journal article" date="2016" name="Nat. Commun.">
        <title>Thousands of microbial genomes shed light on interconnected biogeochemical processes in an aquifer system.</title>
        <authorList>
            <person name="Anantharaman K."/>
            <person name="Brown C.T."/>
            <person name="Hug L.A."/>
            <person name="Sharon I."/>
            <person name="Castelle C.J."/>
            <person name="Probst A.J."/>
            <person name="Thomas B.C."/>
            <person name="Singh A."/>
            <person name="Wilkins M.J."/>
            <person name="Karaoz U."/>
            <person name="Brodie E.L."/>
            <person name="Williams K.H."/>
            <person name="Hubbard S.S."/>
            <person name="Banfield J.F."/>
        </authorList>
    </citation>
    <scope>NUCLEOTIDE SEQUENCE [LARGE SCALE GENOMIC DNA]</scope>
</reference>
<dbReference type="Pfam" id="PF13620">
    <property type="entry name" value="CarboxypepD_reg"/>
    <property type="match status" value="2"/>
</dbReference>
<dbReference type="InterPro" id="IPR051417">
    <property type="entry name" value="SDr/BOS_complex"/>
</dbReference>
<feature type="chain" id="PRO_5009532220" description="Carboxypeptidase regulatory-like domain-containing protein" evidence="3">
    <location>
        <begin position="27"/>
        <end position="409"/>
    </location>
</feature>
<evidence type="ECO:0000313" key="4">
    <source>
        <dbReference type="EMBL" id="OGL43232.1"/>
    </source>
</evidence>
<dbReference type="PANTHER" id="PTHR23303:SF14">
    <property type="entry name" value="BOS COMPLEX SUBUNIT NOMO1-RELATED"/>
    <property type="match status" value="1"/>
</dbReference>
<dbReference type="SUPFAM" id="SSF49452">
    <property type="entry name" value="Starch-binding domain-like"/>
    <property type="match status" value="2"/>
</dbReference>
<sequence>MSNSNYIKTLRIFVLFGFLILSSVFAQGSSNSLYIGPSGEIEGVVTDDAGKPIANANVFYTSGTDNMGFGFYYALTDEEGNFSIENVIPGSGTLSASARRYEDAKEDIEVTTGKVTEQTIKLTPVETGTIKGTVKNAETETPVAGVDVSAFPNYYFPGMMTEMMKSDGMGNMAIVKNEEGLDVQKVNPSQIKKKKAKSDRKHRKHKIPEGEKLTGNFASLFFPNYYMEDTLNQAVTDSNGNYTFENLPVGSYTIYVDLEAKSGFAHPDAQYPELEVGDTEIIDFSLKPLKTGTVSGTVKNPKEEPVFGAIIDIYNDNFYGYTVSDKDGNYSMLSVPEGDYQITAINQGFWLSSNFYSVTVKEGENSTVDIKFKEYPTEVTPMPGKGETTSNNSFMGKAGEMMMERKIGK</sequence>
<comment type="caution">
    <text evidence="4">The sequence shown here is derived from an EMBL/GenBank/DDBJ whole genome shotgun (WGS) entry which is preliminary data.</text>
</comment>
<dbReference type="SUPFAM" id="SSF117074">
    <property type="entry name" value="Hypothetical protein PA1324"/>
    <property type="match status" value="1"/>
</dbReference>